<gene>
    <name evidence="1" type="ORF">FOL47_004995</name>
</gene>
<keyword evidence="2" id="KW-1185">Reference proteome</keyword>
<dbReference type="AlphaFoldDB" id="A0A7J6KIP6"/>
<evidence type="ECO:0000313" key="2">
    <source>
        <dbReference type="Proteomes" id="UP000591131"/>
    </source>
</evidence>
<dbReference type="EMBL" id="JAAPAO010002802">
    <property type="protein sequence ID" value="KAF4647175.1"/>
    <property type="molecule type" value="Genomic_DNA"/>
</dbReference>
<proteinExistence type="predicted"/>
<dbReference type="Proteomes" id="UP000591131">
    <property type="component" value="Unassembled WGS sequence"/>
</dbReference>
<sequence>MSDGRSTSTCSVVIDSNNATSDLDHLHGDTWKSKTVGKDHCHPNVNCAVPNTIATSDDIINYEDLSEGAHDSCNSGFARAMLPLVKEIQEEVSSSINEYIEYWYHKQAEYRKEINLSTETTYPDPKAFDLVFITNYSDSGWSIGNKMQSKLEGPSNIAKIPTSSTILVAPELILPN</sequence>
<comment type="caution">
    <text evidence="1">The sequence shown here is derived from an EMBL/GenBank/DDBJ whole genome shotgun (WGS) entry which is preliminary data.</text>
</comment>
<accession>A0A7J6KIP6</accession>
<organism evidence="1 2">
    <name type="scientific">Perkinsus chesapeaki</name>
    <name type="common">Clam parasite</name>
    <name type="synonym">Perkinsus andrewsi</name>
    <dbReference type="NCBI Taxonomy" id="330153"/>
    <lineage>
        <taxon>Eukaryota</taxon>
        <taxon>Sar</taxon>
        <taxon>Alveolata</taxon>
        <taxon>Perkinsozoa</taxon>
        <taxon>Perkinsea</taxon>
        <taxon>Perkinsida</taxon>
        <taxon>Perkinsidae</taxon>
        <taxon>Perkinsus</taxon>
    </lineage>
</organism>
<evidence type="ECO:0000313" key="1">
    <source>
        <dbReference type="EMBL" id="KAF4647175.1"/>
    </source>
</evidence>
<protein>
    <submittedName>
        <fullName evidence="1">Uncharacterized protein</fullName>
    </submittedName>
</protein>
<reference evidence="1 2" key="1">
    <citation type="submission" date="2020-04" db="EMBL/GenBank/DDBJ databases">
        <title>Perkinsus chesapeaki whole genome sequence.</title>
        <authorList>
            <person name="Bogema D.R."/>
        </authorList>
    </citation>
    <scope>NUCLEOTIDE SEQUENCE [LARGE SCALE GENOMIC DNA]</scope>
    <source>
        <strain evidence="1">ATCC PRA-425</strain>
    </source>
</reference>
<name>A0A7J6KIP6_PERCH</name>
<feature type="non-terminal residue" evidence="1">
    <location>
        <position position="176"/>
    </location>
</feature>